<reference evidence="2" key="1">
    <citation type="journal article" date="2013" name="Nat. Genet.">
        <title>The duck genome and transcriptome provide insight into an avian influenza virus reservoir species.</title>
        <authorList>
            <person name="Huang Y."/>
            <person name="Li Y."/>
            <person name="Burt D.W."/>
            <person name="Chen H."/>
            <person name="Zhang Y."/>
            <person name="Qian W."/>
            <person name="Kim H."/>
            <person name="Gan S."/>
            <person name="Zhao Y."/>
            <person name="Li J."/>
            <person name="Yi K."/>
            <person name="Feng H."/>
            <person name="Zhu P."/>
            <person name="Li B."/>
            <person name="Liu Q."/>
            <person name="Fairley S."/>
            <person name="Magor K.E."/>
            <person name="Du Z."/>
            <person name="Hu X."/>
            <person name="Goodman L."/>
            <person name="Tafer H."/>
            <person name="Vignal A."/>
            <person name="Lee T."/>
            <person name="Kim K.W."/>
            <person name="Sheng Z."/>
            <person name="An Y."/>
            <person name="Searle S."/>
            <person name="Herrero J."/>
            <person name="Groenen M.A."/>
            <person name="Crooijmans R.P."/>
            <person name="Faraut T."/>
            <person name="Cai Q."/>
            <person name="Webster R.G."/>
            <person name="Aldridge J.R."/>
            <person name="Warren W.C."/>
            <person name="Bartschat S."/>
            <person name="Kehr S."/>
            <person name="Marz M."/>
            <person name="Stadler P.F."/>
            <person name="Smith J."/>
            <person name="Kraus R.H."/>
            <person name="Zhao Y."/>
            <person name="Ren L."/>
            <person name="Fei J."/>
            <person name="Morisson M."/>
            <person name="Kaiser P."/>
            <person name="Griffin D.K."/>
            <person name="Rao M."/>
            <person name="Pitel F."/>
            <person name="Wang J."/>
            <person name="Li N."/>
        </authorList>
    </citation>
    <scope>NUCLEOTIDE SEQUENCE [LARGE SCALE GENOMIC DNA]</scope>
</reference>
<organism evidence="1 2">
    <name type="scientific">Anas platyrhynchos</name>
    <name type="common">Mallard</name>
    <name type="synonym">Anas boschas</name>
    <dbReference type="NCBI Taxonomy" id="8839"/>
    <lineage>
        <taxon>Eukaryota</taxon>
        <taxon>Metazoa</taxon>
        <taxon>Chordata</taxon>
        <taxon>Craniata</taxon>
        <taxon>Vertebrata</taxon>
        <taxon>Euteleostomi</taxon>
        <taxon>Archelosauria</taxon>
        <taxon>Archosauria</taxon>
        <taxon>Dinosauria</taxon>
        <taxon>Saurischia</taxon>
        <taxon>Theropoda</taxon>
        <taxon>Coelurosauria</taxon>
        <taxon>Aves</taxon>
        <taxon>Neognathae</taxon>
        <taxon>Galloanserae</taxon>
        <taxon>Anseriformes</taxon>
        <taxon>Anatidae</taxon>
        <taxon>Anatinae</taxon>
        <taxon>Anas</taxon>
    </lineage>
</organism>
<dbReference type="AlphaFoldDB" id="R0JII8"/>
<evidence type="ECO:0000313" key="2">
    <source>
        <dbReference type="Proteomes" id="UP000296049"/>
    </source>
</evidence>
<dbReference type="EMBL" id="KB743870">
    <property type="protein sequence ID" value="EOA96816.1"/>
    <property type="molecule type" value="Genomic_DNA"/>
</dbReference>
<protein>
    <submittedName>
        <fullName evidence="1">Uncharacterized protein</fullName>
    </submittedName>
</protein>
<evidence type="ECO:0000313" key="1">
    <source>
        <dbReference type="EMBL" id="EOA96816.1"/>
    </source>
</evidence>
<sequence length="486" mass="53999">MDGYSISAGASEQLRFVYDEGGSSVRCLECDQHRFVLEGTQLPEVLITCAGNPWGFKMKDKIQLLKNLAGTKQKRFIREAYSYGYTDYSNNHNEFAIISISEKGEYLIKIALNPKGKGQMIPSRDSSGQPLLLSLSFLPNDPLANSSVSIKQSEGLGEGVILTPDQSYLTDQETTDHEQDVKWKSMSDLRTERKAEIFTPPKIGGGEAYDSHELQALGLVLKCAFCESSSKETTATQLAVTANISEIPSNAIILTSCHALVLSRCLAKDNYDDRVIFWGKMMVFGMGLPASLQDSEQHNCPEVVICPLARKETAKGPLQQSAPQRVSPRQQQFRTSVRLAEKLLKQKILVKYSEGQLQEGDARCFKNKASSSCTGLEQEWSTAEGDEFKSKLRGRSLLIIKLHINRWYLCKSGSFLLQTNCQASVMAPSFLISASSRKGKTQSFKVCFHAGVRELPRPLQEVAPPLRSMAQLFCSAMTFRAHLRLL</sequence>
<proteinExistence type="predicted"/>
<accession>R0JII8</accession>
<dbReference type="Proteomes" id="UP000296049">
    <property type="component" value="Unassembled WGS sequence"/>
</dbReference>
<name>R0JII8_ANAPL</name>
<keyword evidence="2" id="KW-1185">Reference proteome</keyword>
<gene>
    <name evidence="1" type="ORF">Anapl_14803</name>
</gene>